<dbReference type="InterPro" id="IPR024768">
    <property type="entry name" value="Marf1"/>
</dbReference>
<dbReference type="InterPro" id="IPR021139">
    <property type="entry name" value="NYN"/>
</dbReference>
<accession>A0AAD4TKK5</accession>
<organism evidence="3 4">
    <name type="scientific">Papaver atlanticum</name>
    <dbReference type="NCBI Taxonomy" id="357466"/>
    <lineage>
        <taxon>Eukaryota</taxon>
        <taxon>Viridiplantae</taxon>
        <taxon>Streptophyta</taxon>
        <taxon>Embryophyta</taxon>
        <taxon>Tracheophyta</taxon>
        <taxon>Spermatophyta</taxon>
        <taxon>Magnoliopsida</taxon>
        <taxon>Ranunculales</taxon>
        <taxon>Papaveraceae</taxon>
        <taxon>Papaveroideae</taxon>
        <taxon>Papaver</taxon>
    </lineage>
</organism>
<dbReference type="CDD" id="cd10910">
    <property type="entry name" value="PIN_limkain_b1_N_like"/>
    <property type="match status" value="1"/>
</dbReference>
<reference evidence="3" key="1">
    <citation type="submission" date="2022-04" db="EMBL/GenBank/DDBJ databases">
        <title>A functionally conserved STORR gene fusion in Papaver species that diverged 16.8 million years ago.</title>
        <authorList>
            <person name="Catania T."/>
        </authorList>
    </citation>
    <scope>NUCLEOTIDE SEQUENCE</scope>
    <source>
        <strain evidence="3">S-188037</strain>
    </source>
</reference>
<feature type="domain" description="HTH OST-type" evidence="2">
    <location>
        <begin position="439"/>
        <end position="503"/>
    </location>
</feature>
<evidence type="ECO:0000313" key="4">
    <source>
        <dbReference type="Proteomes" id="UP001202328"/>
    </source>
</evidence>
<dbReference type="AlphaFoldDB" id="A0AAD4TKK5"/>
<protein>
    <recommendedName>
        <fullName evidence="2">HTH OST-type domain-containing protein</fullName>
    </recommendedName>
</protein>
<sequence length="503" mass="55628">MILSSESRSVNESSSMNSNMGPSQAFINQQNITSLQGPVAILWDIENCSVPSDVRPEDVAGNIRMALRVHPIIQGAVTLFSAYGDFNAFPRRLREGCQRTGVKLVDVPNGRKDAADKAILVDMFLFALDNPPPSSILLISGDVDFSPALHILGQRGYTVILVIPAGVGVSSALSNAGRYVWDWPSVARGEGFVPPKTLLSRGSSEGAGYLRGCQINENPDTQNDEEAIVYRGIRHSEYAAQTNINQMYCYSRNSQSLSEHTNNLNLYGLPTSRSRSLPSGLNDVPVLPANVEDPTLWVQPGDIIGLKGQLVKLLELSGGCLPLVRVPAEYNKTFGRPLYVADYGVMKLVNLLKKMADTMTVERKGKKKYVYLRTANGGHEKVENGNPSAVFPKKDKRGKECQEETVDINVCTTPGWSSDEFSDDDKGAVVGLTSNSNDRLKQFKQEMQELLVSCSCKIHLESFEEMYKQRYKKDLHYQSFGVNNLEELINKRILLLISDSSRR</sequence>
<dbReference type="Gene3D" id="3.40.50.1010">
    <property type="entry name" value="5'-nuclease"/>
    <property type="match status" value="1"/>
</dbReference>
<dbReference type="InterPro" id="IPR041966">
    <property type="entry name" value="LOTUS-like"/>
</dbReference>
<comment type="caution">
    <text evidence="3">The sequence shown here is derived from an EMBL/GenBank/DDBJ whole genome shotgun (WGS) entry which is preliminary data.</text>
</comment>
<proteinExistence type="predicted"/>
<gene>
    <name evidence="3" type="ORF">MKW98_003020</name>
</gene>
<dbReference type="GO" id="GO:0004540">
    <property type="term" value="F:RNA nuclease activity"/>
    <property type="evidence" value="ECO:0007669"/>
    <property type="project" value="InterPro"/>
</dbReference>
<dbReference type="PANTHER" id="PTHR14379">
    <property type="entry name" value="LIMKAIN B LKAP"/>
    <property type="match status" value="1"/>
</dbReference>
<dbReference type="Proteomes" id="UP001202328">
    <property type="component" value="Unassembled WGS sequence"/>
</dbReference>
<dbReference type="Gene3D" id="3.30.420.610">
    <property type="entry name" value="LOTUS domain-like"/>
    <property type="match status" value="2"/>
</dbReference>
<evidence type="ECO:0000256" key="1">
    <source>
        <dbReference type="SAM" id="MobiDB-lite"/>
    </source>
</evidence>
<dbReference type="GO" id="GO:0010468">
    <property type="term" value="P:regulation of gene expression"/>
    <property type="evidence" value="ECO:0007669"/>
    <property type="project" value="InterPro"/>
</dbReference>
<dbReference type="EMBL" id="JAJJMB010000931">
    <property type="protein sequence ID" value="KAI3960521.1"/>
    <property type="molecule type" value="Genomic_DNA"/>
</dbReference>
<dbReference type="CDD" id="cd08824">
    <property type="entry name" value="LOTUS"/>
    <property type="match status" value="2"/>
</dbReference>
<dbReference type="PROSITE" id="PS51644">
    <property type="entry name" value="HTH_OST"/>
    <property type="match status" value="2"/>
</dbReference>
<dbReference type="Pfam" id="PF01936">
    <property type="entry name" value="NYN"/>
    <property type="match status" value="1"/>
</dbReference>
<name>A0AAD4TKK5_9MAGN</name>
<feature type="region of interest" description="Disordered" evidence="1">
    <location>
        <begin position="1"/>
        <end position="23"/>
    </location>
</feature>
<evidence type="ECO:0000259" key="2">
    <source>
        <dbReference type="PROSITE" id="PS51644"/>
    </source>
</evidence>
<feature type="compositionally biased region" description="Low complexity" evidence="1">
    <location>
        <begin position="1"/>
        <end position="20"/>
    </location>
</feature>
<dbReference type="GO" id="GO:0005777">
    <property type="term" value="C:peroxisome"/>
    <property type="evidence" value="ECO:0007669"/>
    <property type="project" value="InterPro"/>
</dbReference>
<dbReference type="Pfam" id="PF12872">
    <property type="entry name" value="OST-HTH"/>
    <property type="match status" value="2"/>
</dbReference>
<dbReference type="InterPro" id="IPR025605">
    <property type="entry name" value="OST-HTH/LOTUS_dom"/>
</dbReference>
<feature type="domain" description="HTH OST-type" evidence="2">
    <location>
        <begin position="302"/>
        <end position="374"/>
    </location>
</feature>
<keyword evidence="4" id="KW-1185">Reference proteome</keyword>
<evidence type="ECO:0000313" key="3">
    <source>
        <dbReference type="EMBL" id="KAI3960521.1"/>
    </source>
</evidence>
<dbReference type="PANTHER" id="PTHR14379:SF82">
    <property type="entry name" value="OS08G0230500 PROTEIN"/>
    <property type="match status" value="1"/>
</dbReference>